<comment type="similarity">
    <text evidence="3 8">Belongs to the inositol monophosphatase superfamily.</text>
</comment>
<gene>
    <name evidence="9" type="ORF">A3B45_00755</name>
</gene>
<evidence type="ECO:0000256" key="1">
    <source>
        <dbReference type="ARBA" id="ARBA00001033"/>
    </source>
</evidence>
<feature type="binding site" evidence="7">
    <location>
        <position position="86"/>
    </location>
    <ligand>
        <name>Mg(2+)</name>
        <dbReference type="ChEBI" id="CHEBI:18420"/>
        <label>1</label>
        <note>catalytic</note>
    </ligand>
</feature>
<comment type="cofactor">
    <cofactor evidence="2 7 8">
        <name>Mg(2+)</name>
        <dbReference type="ChEBI" id="CHEBI:18420"/>
    </cofactor>
</comment>
<dbReference type="InterPro" id="IPR033942">
    <property type="entry name" value="IMPase"/>
</dbReference>
<dbReference type="PANTHER" id="PTHR20854:SF4">
    <property type="entry name" value="INOSITOL-1-MONOPHOSPHATASE-RELATED"/>
    <property type="match status" value="1"/>
</dbReference>
<feature type="binding site" evidence="7">
    <location>
        <position position="87"/>
    </location>
    <ligand>
        <name>Mg(2+)</name>
        <dbReference type="ChEBI" id="CHEBI:18420"/>
        <label>1</label>
        <note>catalytic</note>
    </ligand>
</feature>
<accession>A0A1F5KQP6</accession>
<evidence type="ECO:0000256" key="5">
    <source>
        <dbReference type="ARBA" id="ARBA00022801"/>
    </source>
</evidence>
<evidence type="ECO:0000256" key="3">
    <source>
        <dbReference type="ARBA" id="ARBA00009759"/>
    </source>
</evidence>
<proteinExistence type="inferred from homology"/>
<evidence type="ECO:0000256" key="6">
    <source>
        <dbReference type="ARBA" id="ARBA00022842"/>
    </source>
</evidence>
<organism evidence="9 10">
    <name type="scientific">Candidatus Daviesbacteria bacterium RIFCSPLOWO2_01_FULL_39_12</name>
    <dbReference type="NCBI Taxonomy" id="1797785"/>
    <lineage>
        <taxon>Bacteria</taxon>
        <taxon>Candidatus Daviesiibacteriota</taxon>
    </lineage>
</organism>
<dbReference type="GO" id="GO:0046854">
    <property type="term" value="P:phosphatidylinositol phosphate biosynthetic process"/>
    <property type="evidence" value="ECO:0007669"/>
    <property type="project" value="InterPro"/>
</dbReference>
<sequence length="258" mass="28715">MEDKFLKVAKQAALEAGKIISKYSGKVHRKNIKFGDHSDFATEADLEAEKVIISILSKEFPEHNIVTEEQENIEKGSEYTWVVDPLDGTITFEHGIPFFSVSIGLLKNNQPYLGVIYRISTNDFFWAQKDKGAFLNDKSIKVSSGKSLEEAVVIVDLGHKQKRPPKLDLYIKPMIYNAGYIYSFGSAVLTLAFVANGMIDAGISQAWIWDFAAAAIILTEAGGKITDFEGNEPDWSKERLNILASNGLIHDQILEALK</sequence>
<feature type="binding site" evidence="7">
    <location>
        <position position="68"/>
    </location>
    <ligand>
        <name>Mg(2+)</name>
        <dbReference type="ChEBI" id="CHEBI:18420"/>
        <label>1</label>
        <note>catalytic</note>
    </ligand>
</feature>
<dbReference type="Proteomes" id="UP000178565">
    <property type="component" value="Unassembled WGS sequence"/>
</dbReference>
<dbReference type="Gene3D" id="3.40.190.80">
    <property type="match status" value="1"/>
</dbReference>
<dbReference type="EMBL" id="MFDM01000016">
    <property type="protein sequence ID" value="OGE43238.1"/>
    <property type="molecule type" value="Genomic_DNA"/>
</dbReference>
<dbReference type="Pfam" id="PF00459">
    <property type="entry name" value="Inositol_P"/>
    <property type="match status" value="1"/>
</dbReference>
<keyword evidence="6 7" id="KW-0460">Magnesium</keyword>
<dbReference type="AlphaFoldDB" id="A0A1F5KQP6"/>
<feature type="binding site" evidence="7">
    <location>
        <position position="84"/>
    </location>
    <ligand>
        <name>Mg(2+)</name>
        <dbReference type="ChEBI" id="CHEBI:18420"/>
        <label>1</label>
        <note>catalytic</note>
    </ligand>
</feature>
<dbReference type="PRINTS" id="PR00377">
    <property type="entry name" value="IMPHPHTASES"/>
</dbReference>
<dbReference type="InterPro" id="IPR020583">
    <property type="entry name" value="Inositol_monoP_metal-BS"/>
</dbReference>
<evidence type="ECO:0000313" key="9">
    <source>
        <dbReference type="EMBL" id="OGE43238.1"/>
    </source>
</evidence>
<dbReference type="InterPro" id="IPR020550">
    <property type="entry name" value="Inositol_monophosphatase_CS"/>
</dbReference>
<dbReference type="Gene3D" id="3.30.540.10">
    <property type="entry name" value="Fructose-1,6-Bisphosphatase, subunit A, domain 1"/>
    <property type="match status" value="1"/>
</dbReference>
<keyword evidence="4 7" id="KW-0479">Metal-binding</keyword>
<dbReference type="GO" id="GO:0006020">
    <property type="term" value="P:inositol metabolic process"/>
    <property type="evidence" value="ECO:0007669"/>
    <property type="project" value="TreeGrafter"/>
</dbReference>
<evidence type="ECO:0000256" key="4">
    <source>
        <dbReference type="ARBA" id="ARBA00022723"/>
    </source>
</evidence>
<dbReference type="SUPFAM" id="SSF56655">
    <property type="entry name" value="Carbohydrate phosphatase"/>
    <property type="match status" value="1"/>
</dbReference>
<name>A0A1F5KQP6_9BACT</name>
<dbReference type="PROSITE" id="PS00629">
    <property type="entry name" value="IMP_1"/>
    <property type="match status" value="1"/>
</dbReference>
<feature type="binding site" evidence="7">
    <location>
        <position position="210"/>
    </location>
    <ligand>
        <name>Mg(2+)</name>
        <dbReference type="ChEBI" id="CHEBI:18420"/>
        <label>1</label>
        <note>catalytic</note>
    </ligand>
</feature>
<dbReference type="PROSITE" id="PS00630">
    <property type="entry name" value="IMP_2"/>
    <property type="match status" value="1"/>
</dbReference>
<dbReference type="GO" id="GO:0008934">
    <property type="term" value="F:inositol monophosphate 1-phosphatase activity"/>
    <property type="evidence" value="ECO:0007669"/>
    <property type="project" value="InterPro"/>
</dbReference>
<evidence type="ECO:0000313" key="10">
    <source>
        <dbReference type="Proteomes" id="UP000178565"/>
    </source>
</evidence>
<dbReference type="GO" id="GO:0007165">
    <property type="term" value="P:signal transduction"/>
    <property type="evidence" value="ECO:0007669"/>
    <property type="project" value="TreeGrafter"/>
</dbReference>
<reference evidence="9 10" key="1">
    <citation type="journal article" date="2016" name="Nat. Commun.">
        <title>Thousands of microbial genomes shed light on interconnected biogeochemical processes in an aquifer system.</title>
        <authorList>
            <person name="Anantharaman K."/>
            <person name="Brown C.T."/>
            <person name="Hug L.A."/>
            <person name="Sharon I."/>
            <person name="Castelle C.J."/>
            <person name="Probst A.J."/>
            <person name="Thomas B.C."/>
            <person name="Singh A."/>
            <person name="Wilkins M.J."/>
            <person name="Karaoz U."/>
            <person name="Brodie E.L."/>
            <person name="Williams K.H."/>
            <person name="Hubbard S.S."/>
            <person name="Banfield J.F."/>
        </authorList>
    </citation>
    <scope>NUCLEOTIDE SEQUENCE [LARGE SCALE GENOMIC DNA]</scope>
</reference>
<protein>
    <recommendedName>
        <fullName evidence="8">Inositol-1-monophosphatase</fullName>
        <ecNumber evidence="8">3.1.3.25</ecNumber>
    </recommendedName>
</protein>
<comment type="caution">
    <text evidence="9">The sequence shown here is derived from an EMBL/GenBank/DDBJ whole genome shotgun (WGS) entry which is preliminary data.</text>
</comment>
<dbReference type="CDD" id="cd01639">
    <property type="entry name" value="IMPase"/>
    <property type="match status" value="1"/>
</dbReference>
<dbReference type="FunFam" id="3.30.540.10:FF:000003">
    <property type="entry name" value="Inositol-1-monophosphatase"/>
    <property type="match status" value="1"/>
</dbReference>
<evidence type="ECO:0000256" key="8">
    <source>
        <dbReference type="RuleBase" id="RU364068"/>
    </source>
</evidence>
<dbReference type="GO" id="GO:0046872">
    <property type="term" value="F:metal ion binding"/>
    <property type="evidence" value="ECO:0007669"/>
    <property type="project" value="UniProtKB-KW"/>
</dbReference>
<evidence type="ECO:0000256" key="2">
    <source>
        <dbReference type="ARBA" id="ARBA00001946"/>
    </source>
</evidence>
<dbReference type="EC" id="3.1.3.25" evidence="8"/>
<keyword evidence="5 8" id="KW-0378">Hydrolase</keyword>
<dbReference type="PANTHER" id="PTHR20854">
    <property type="entry name" value="INOSITOL MONOPHOSPHATASE"/>
    <property type="match status" value="1"/>
</dbReference>
<evidence type="ECO:0000256" key="7">
    <source>
        <dbReference type="PIRSR" id="PIRSR600760-2"/>
    </source>
</evidence>
<comment type="catalytic activity">
    <reaction evidence="1 8">
        <text>a myo-inositol phosphate + H2O = myo-inositol + phosphate</text>
        <dbReference type="Rhea" id="RHEA:24056"/>
        <dbReference type="ChEBI" id="CHEBI:15377"/>
        <dbReference type="ChEBI" id="CHEBI:17268"/>
        <dbReference type="ChEBI" id="CHEBI:43474"/>
        <dbReference type="ChEBI" id="CHEBI:84139"/>
        <dbReference type="EC" id="3.1.3.25"/>
    </reaction>
</comment>
<dbReference type="InterPro" id="IPR000760">
    <property type="entry name" value="Inositol_monophosphatase-like"/>
</dbReference>
<dbReference type="STRING" id="1797785.A3B45_00755"/>